<proteinExistence type="predicted"/>
<evidence type="ECO:0000313" key="2">
    <source>
        <dbReference type="Proteomes" id="UP000193061"/>
    </source>
</evidence>
<reference evidence="1 2" key="1">
    <citation type="submission" date="2017-03" db="EMBL/GenBank/DDBJ databases">
        <authorList>
            <person name="Afonso C.L."/>
            <person name="Miller P.J."/>
            <person name="Scott M.A."/>
            <person name="Spackman E."/>
            <person name="Goraichik I."/>
            <person name="Dimitrov K.M."/>
            <person name="Suarez D.L."/>
            <person name="Swayne D.E."/>
        </authorList>
    </citation>
    <scope>NUCLEOTIDE SEQUENCE [LARGE SCALE GENOMIC DNA]</scope>
    <source>
        <strain evidence="1 2">CECT 7450</strain>
    </source>
</reference>
<dbReference type="AlphaFoldDB" id="A0A1X6YH62"/>
<sequence>MTDTWNSTSALDPIERDSDLTALKKFSQPLYKNVFPLLICGCET</sequence>
<keyword evidence="2" id="KW-1185">Reference proteome</keyword>
<gene>
    <name evidence="1" type="ORF">ROA7450_00753</name>
</gene>
<dbReference type="Proteomes" id="UP000193061">
    <property type="component" value="Unassembled WGS sequence"/>
</dbReference>
<protein>
    <submittedName>
        <fullName evidence="1">Uncharacterized protein</fullName>
    </submittedName>
</protein>
<name>A0A1X6YH62_9RHOB</name>
<dbReference type="EMBL" id="FWFX01000002">
    <property type="protein sequence ID" value="SLN21321.1"/>
    <property type="molecule type" value="Genomic_DNA"/>
</dbReference>
<organism evidence="1 2">
    <name type="scientific">Roseovarius albus</name>
    <dbReference type="NCBI Taxonomy" id="1247867"/>
    <lineage>
        <taxon>Bacteria</taxon>
        <taxon>Pseudomonadati</taxon>
        <taxon>Pseudomonadota</taxon>
        <taxon>Alphaproteobacteria</taxon>
        <taxon>Rhodobacterales</taxon>
        <taxon>Roseobacteraceae</taxon>
        <taxon>Roseovarius</taxon>
    </lineage>
</organism>
<evidence type="ECO:0000313" key="1">
    <source>
        <dbReference type="EMBL" id="SLN21321.1"/>
    </source>
</evidence>
<accession>A0A1X6YH62</accession>